<dbReference type="PANTHER" id="PTHR46558:SF4">
    <property type="entry name" value="DNA-BIDING PHAGE PROTEIN"/>
    <property type="match status" value="1"/>
</dbReference>
<accession>A0A9D2G9F7</accession>
<dbReference type="Pfam" id="PF01381">
    <property type="entry name" value="HTH_3"/>
    <property type="match status" value="1"/>
</dbReference>
<evidence type="ECO:0000313" key="4">
    <source>
        <dbReference type="Proteomes" id="UP000824116"/>
    </source>
</evidence>
<proteinExistence type="predicted"/>
<sequence length="167" mass="19026">MKTRANTVTNKKGNKSKCSNEFSNIFAERLKHAREKRGITQEQLAEKLGITPRTLQSYESACTVNVRVPNLEIVSQIATILECDITYLTGENDIDILRKTVGSASKITKLSMDNIERLEKLKPNDKYPPRPTRRRKRGNKILLKCNFGVKVDFILLSCYTIPRCRPA</sequence>
<dbReference type="CDD" id="cd00093">
    <property type="entry name" value="HTH_XRE"/>
    <property type="match status" value="1"/>
</dbReference>
<dbReference type="AlphaFoldDB" id="A0A9D2G9F7"/>
<dbReference type="EMBL" id="DXAY01000129">
    <property type="protein sequence ID" value="HIZ74680.1"/>
    <property type="molecule type" value="Genomic_DNA"/>
</dbReference>
<dbReference type="InterPro" id="IPR001387">
    <property type="entry name" value="Cro/C1-type_HTH"/>
</dbReference>
<organism evidence="3 4">
    <name type="scientific">Candidatus Mediterraneibacter stercoravium</name>
    <dbReference type="NCBI Taxonomy" id="2838685"/>
    <lineage>
        <taxon>Bacteria</taxon>
        <taxon>Bacillati</taxon>
        <taxon>Bacillota</taxon>
        <taxon>Clostridia</taxon>
        <taxon>Lachnospirales</taxon>
        <taxon>Lachnospiraceae</taxon>
        <taxon>Mediterraneibacter</taxon>
    </lineage>
</organism>
<evidence type="ECO:0000313" key="3">
    <source>
        <dbReference type="EMBL" id="HIZ74680.1"/>
    </source>
</evidence>
<dbReference type="SUPFAM" id="SSF47413">
    <property type="entry name" value="lambda repressor-like DNA-binding domains"/>
    <property type="match status" value="1"/>
</dbReference>
<evidence type="ECO:0000256" key="1">
    <source>
        <dbReference type="ARBA" id="ARBA00023125"/>
    </source>
</evidence>
<comment type="caution">
    <text evidence="3">The sequence shown here is derived from an EMBL/GenBank/DDBJ whole genome shotgun (WGS) entry which is preliminary data.</text>
</comment>
<dbReference type="PROSITE" id="PS50943">
    <property type="entry name" value="HTH_CROC1"/>
    <property type="match status" value="1"/>
</dbReference>
<feature type="domain" description="HTH cro/C1-type" evidence="2">
    <location>
        <begin position="30"/>
        <end position="88"/>
    </location>
</feature>
<dbReference type="InterPro" id="IPR010982">
    <property type="entry name" value="Lambda_DNA-bd_dom_sf"/>
</dbReference>
<dbReference type="SMART" id="SM00530">
    <property type="entry name" value="HTH_XRE"/>
    <property type="match status" value="1"/>
</dbReference>
<keyword evidence="1" id="KW-0238">DNA-binding</keyword>
<dbReference type="Proteomes" id="UP000824116">
    <property type="component" value="Unassembled WGS sequence"/>
</dbReference>
<dbReference type="GO" id="GO:0003677">
    <property type="term" value="F:DNA binding"/>
    <property type="evidence" value="ECO:0007669"/>
    <property type="project" value="UniProtKB-KW"/>
</dbReference>
<reference evidence="3" key="1">
    <citation type="journal article" date="2021" name="PeerJ">
        <title>Extensive microbial diversity within the chicken gut microbiome revealed by metagenomics and culture.</title>
        <authorList>
            <person name="Gilroy R."/>
            <person name="Ravi A."/>
            <person name="Getino M."/>
            <person name="Pursley I."/>
            <person name="Horton D.L."/>
            <person name="Alikhan N.F."/>
            <person name="Baker D."/>
            <person name="Gharbi K."/>
            <person name="Hall N."/>
            <person name="Watson M."/>
            <person name="Adriaenssens E.M."/>
            <person name="Foster-Nyarko E."/>
            <person name="Jarju S."/>
            <person name="Secka A."/>
            <person name="Antonio M."/>
            <person name="Oren A."/>
            <person name="Chaudhuri R.R."/>
            <person name="La Ragione R."/>
            <person name="Hildebrand F."/>
            <person name="Pallen M.J."/>
        </authorList>
    </citation>
    <scope>NUCLEOTIDE SEQUENCE</scope>
    <source>
        <strain evidence="3">CHK196-3914</strain>
    </source>
</reference>
<protein>
    <submittedName>
        <fullName evidence="3">Helix-turn-helix domain-containing protein</fullName>
    </submittedName>
</protein>
<gene>
    <name evidence="3" type="ORF">H9723_05475</name>
</gene>
<reference evidence="3" key="2">
    <citation type="submission" date="2021-04" db="EMBL/GenBank/DDBJ databases">
        <authorList>
            <person name="Gilroy R."/>
        </authorList>
    </citation>
    <scope>NUCLEOTIDE SEQUENCE</scope>
    <source>
        <strain evidence="3">CHK196-3914</strain>
    </source>
</reference>
<name>A0A9D2G9F7_9FIRM</name>
<evidence type="ECO:0000259" key="2">
    <source>
        <dbReference type="PROSITE" id="PS50943"/>
    </source>
</evidence>
<dbReference type="PANTHER" id="PTHR46558">
    <property type="entry name" value="TRACRIPTIONAL REGULATORY PROTEIN-RELATED-RELATED"/>
    <property type="match status" value="1"/>
</dbReference>
<dbReference type="Gene3D" id="1.10.260.40">
    <property type="entry name" value="lambda repressor-like DNA-binding domains"/>
    <property type="match status" value="1"/>
</dbReference>